<feature type="region of interest" description="Disordered" evidence="1">
    <location>
        <begin position="48"/>
        <end position="70"/>
    </location>
</feature>
<evidence type="ECO:0000313" key="3">
    <source>
        <dbReference type="RefSeq" id="XP_027368527.1"/>
    </source>
</evidence>
<dbReference type="RefSeq" id="XP_027368527.1">
    <property type="nucleotide sequence ID" value="XM_027512726.1"/>
</dbReference>
<dbReference type="GO" id="GO:0005634">
    <property type="term" value="C:nucleus"/>
    <property type="evidence" value="ECO:0007669"/>
    <property type="project" value="TreeGrafter"/>
</dbReference>
<dbReference type="KEGG" id="aprc:113874504"/>
<dbReference type="Gene3D" id="1.10.30.10">
    <property type="entry name" value="High mobility group box domain"/>
    <property type="match status" value="1"/>
</dbReference>
<evidence type="ECO:0000256" key="1">
    <source>
        <dbReference type="SAM" id="MobiDB-lite"/>
    </source>
</evidence>
<dbReference type="PANTHER" id="PTHR47658">
    <property type="entry name" value="HIGH MOBILITY GROUP B PROTEIN 12-RELATED"/>
    <property type="match status" value="1"/>
</dbReference>
<dbReference type="PANTHER" id="PTHR47658:SF2">
    <property type="entry name" value="HMG-BOX (HIGH MOBILITY GROUP) DNA-BINDING FAMILY PROTEIN"/>
    <property type="match status" value="1"/>
</dbReference>
<dbReference type="GO" id="GO:0003677">
    <property type="term" value="F:DNA binding"/>
    <property type="evidence" value="ECO:0007669"/>
    <property type="project" value="TreeGrafter"/>
</dbReference>
<dbReference type="Proteomes" id="UP000694853">
    <property type="component" value="Unplaced"/>
</dbReference>
<dbReference type="GeneID" id="113874504"/>
<dbReference type="OrthoDB" id="1919336at2759"/>
<reference evidence="3" key="2">
    <citation type="submission" date="2025-08" db="UniProtKB">
        <authorList>
            <consortium name="RefSeq"/>
        </authorList>
    </citation>
    <scope>IDENTIFICATION</scope>
    <source>
        <tissue evidence="3">Young leaves</tissue>
    </source>
</reference>
<proteinExistence type="predicted"/>
<keyword evidence="2" id="KW-1185">Reference proteome</keyword>
<evidence type="ECO:0000313" key="2">
    <source>
        <dbReference type="Proteomes" id="UP000694853"/>
    </source>
</evidence>
<reference evidence="2" key="1">
    <citation type="journal article" date="2019" name="Toxins">
        <title>Detection of Abrin-Like and Prepropulchellin-Like Toxin Genes and Transcripts Using Whole Genome Sequencing and Full-Length Transcript Sequencing of Abrus precatorius.</title>
        <authorList>
            <person name="Hovde B.T."/>
            <person name="Daligault H.E."/>
            <person name="Hanschen E.R."/>
            <person name="Kunde Y.A."/>
            <person name="Johnson M.B."/>
            <person name="Starkenburg S.R."/>
            <person name="Johnson S.L."/>
        </authorList>
    </citation>
    <scope>NUCLEOTIDE SEQUENCE [LARGE SCALE GENOMIC DNA]</scope>
</reference>
<protein>
    <submittedName>
        <fullName evidence="3">High mobility group B protein 7</fullName>
    </submittedName>
</protein>
<organism evidence="2 3">
    <name type="scientific">Abrus precatorius</name>
    <name type="common">Indian licorice</name>
    <name type="synonym">Glycine abrus</name>
    <dbReference type="NCBI Taxonomy" id="3816"/>
    <lineage>
        <taxon>Eukaryota</taxon>
        <taxon>Viridiplantae</taxon>
        <taxon>Streptophyta</taxon>
        <taxon>Embryophyta</taxon>
        <taxon>Tracheophyta</taxon>
        <taxon>Spermatophyta</taxon>
        <taxon>Magnoliopsida</taxon>
        <taxon>eudicotyledons</taxon>
        <taxon>Gunneridae</taxon>
        <taxon>Pentapetalae</taxon>
        <taxon>rosids</taxon>
        <taxon>fabids</taxon>
        <taxon>Fabales</taxon>
        <taxon>Fabaceae</taxon>
        <taxon>Papilionoideae</taxon>
        <taxon>50 kb inversion clade</taxon>
        <taxon>NPAAA clade</taxon>
        <taxon>indigoferoid/millettioid clade</taxon>
        <taxon>Abreae</taxon>
        <taxon>Abrus</taxon>
    </lineage>
</organism>
<dbReference type="InterPro" id="IPR036910">
    <property type="entry name" value="HMG_box_dom_sf"/>
</dbReference>
<dbReference type="AlphaFoldDB" id="A0A8B8MLP2"/>
<gene>
    <name evidence="3" type="primary">LOC113874504</name>
</gene>
<sequence>MAFVPRPRKRVFAILRAPDGSAFQKCEICGVSVAVALADMHHCDTKMGSKSKRFKGMQGMRSVPKSNDQRFKNQPASPFRLFMESFMKSCKIKNFLEADRAGVERWQKMSHEDKQPYVCHARVLDYNHQEALNKEANEIIKVDDEADSAMVGKFDKYGWFYLDSSDDTESSSS</sequence>
<name>A0A8B8MLP2_ABRPR</name>
<accession>A0A8B8MLP2</accession>
<dbReference type="SUPFAM" id="SSF47095">
    <property type="entry name" value="HMG-box"/>
    <property type="match status" value="1"/>
</dbReference>
<dbReference type="GO" id="GO:0010197">
    <property type="term" value="P:polar nucleus fusion"/>
    <property type="evidence" value="ECO:0007669"/>
    <property type="project" value="TreeGrafter"/>
</dbReference>